<dbReference type="STRING" id="167542.P9515_04061"/>
<organism evidence="1 2">
    <name type="scientific">Prochlorococcus marinus (strain MIT 9515)</name>
    <dbReference type="NCBI Taxonomy" id="167542"/>
    <lineage>
        <taxon>Bacteria</taxon>
        <taxon>Bacillati</taxon>
        <taxon>Cyanobacteriota</taxon>
        <taxon>Cyanophyceae</taxon>
        <taxon>Synechococcales</taxon>
        <taxon>Prochlorococcaceae</taxon>
        <taxon>Prochlorococcus</taxon>
    </lineage>
</organism>
<name>A2BV04_PROM5</name>
<dbReference type="EMBL" id="CP000552">
    <property type="protein sequence ID" value="ABM71615.1"/>
    <property type="molecule type" value="Genomic_DNA"/>
</dbReference>
<dbReference type="KEGG" id="pmc:P9515_04061"/>
<keyword evidence="1" id="KW-0670">Pyruvate</keyword>
<dbReference type="AlphaFoldDB" id="A2BV04"/>
<dbReference type="GeneID" id="60200452"/>
<dbReference type="eggNOG" id="ENOG50306T3">
    <property type="taxonomic scope" value="Bacteria"/>
</dbReference>
<keyword evidence="1" id="KW-0808">Transferase</keyword>
<dbReference type="Proteomes" id="UP000001589">
    <property type="component" value="Chromosome"/>
</dbReference>
<sequence length="125" mass="14631">MNKDNIKIIGRRQISREEALFFNLSEVEGLYDTFDKDFSIWSDFDSWKNINAQQWIFSRAIDVYGGKKIDIKCECCESIYLTKSDLKITPNQKCYGVKSAYMIQKVLEEIILAKVRREHDGIYSA</sequence>
<dbReference type="OrthoDB" id="540062at2"/>
<evidence type="ECO:0000313" key="1">
    <source>
        <dbReference type="EMBL" id="ABM71615.1"/>
    </source>
</evidence>
<accession>A2BV04</accession>
<gene>
    <name evidence="1" type="ordered locus">P9515_04061</name>
</gene>
<dbReference type="RefSeq" id="WP_011819723.1">
    <property type="nucleotide sequence ID" value="NC_008817.1"/>
</dbReference>
<proteinExistence type="predicted"/>
<protein>
    <submittedName>
        <fullName evidence="1">Possible Phosphoenolpyruvate carboxykinase</fullName>
    </submittedName>
</protein>
<keyword evidence="1" id="KW-0418">Kinase</keyword>
<reference evidence="1 2" key="1">
    <citation type="journal article" date="2007" name="PLoS Genet.">
        <title>Patterns and implications of gene gain and loss in the evolution of Prochlorococcus.</title>
        <authorList>
            <person name="Kettler G.C."/>
            <person name="Martiny A.C."/>
            <person name="Huang K."/>
            <person name="Zucker J."/>
            <person name="Coleman M.L."/>
            <person name="Rodrigue S."/>
            <person name="Chen F."/>
            <person name="Lapidus A."/>
            <person name="Ferriera S."/>
            <person name="Johnson J."/>
            <person name="Steglich C."/>
            <person name="Church G.M."/>
            <person name="Richardson P."/>
            <person name="Chisholm S.W."/>
        </authorList>
    </citation>
    <scope>NUCLEOTIDE SEQUENCE [LARGE SCALE GENOMIC DNA]</scope>
    <source>
        <strain evidence="1 2">MIT 9515</strain>
    </source>
</reference>
<dbReference type="HOGENOM" id="CLU_1990686_0_0_3"/>
<evidence type="ECO:0000313" key="2">
    <source>
        <dbReference type="Proteomes" id="UP000001589"/>
    </source>
</evidence>
<dbReference type="GO" id="GO:0016301">
    <property type="term" value="F:kinase activity"/>
    <property type="evidence" value="ECO:0007669"/>
    <property type="project" value="UniProtKB-KW"/>
</dbReference>